<dbReference type="EMBL" id="WHPN01000431">
    <property type="protein sequence ID" value="KAF4405019.1"/>
    <property type="molecule type" value="Genomic_DNA"/>
</dbReference>
<comment type="cofactor">
    <cofactor evidence="2">
        <name>Mg(2+)</name>
        <dbReference type="ChEBI" id="CHEBI:18420"/>
    </cofactor>
</comment>
<comment type="similarity">
    <text evidence="2">Belongs to the terpene synthase family.</text>
</comment>
<sequence length="372" mass="41273">MNTASLGMLPFYCPLESAVHPGLREAERRAVDWIDRLGFCPTEAERRAVLASHSADFYARFAPEADPERLWITACWVYWGFAFDDARCDEGELSSDPARFAAMAGRVQRALEVPGPYPCADRYAAAAHDLGELFRGCATPLQVGRFVRAHRGWLSGVQWQVGNAARGRLPDLDEYIVMRLHSAGGEPTYAMLEIANGAEVPAREMDTLAVTALTEMAVFVAAMDNDRHSFAKERNRGQTDQNFLSVLRQRHGLTPEQALYEGVALRDRVLCRFLAVRERVLRRGSQELRRYLTDLGHGIRGNIEWGLRVPRYLARSGGPGDGPGGGPAGTASRTTADDWAERPLDGSAGPPVLAPSIAWWWDDSLLRPDRPW</sequence>
<name>A0ABQ7FBF7_9ACTN</name>
<dbReference type="PANTHER" id="PTHR35201:SF4">
    <property type="entry name" value="BETA-PINACENE SYNTHASE-RELATED"/>
    <property type="match status" value="1"/>
</dbReference>
<organism evidence="4 5">
    <name type="scientific">Streptomyces lycii</name>
    <dbReference type="NCBI Taxonomy" id="2654337"/>
    <lineage>
        <taxon>Bacteria</taxon>
        <taxon>Bacillati</taxon>
        <taxon>Actinomycetota</taxon>
        <taxon>Actinomycetes</taxon>
        <taxon>Kitasatosporales</taxon>
        <taxon>Streptomycetaceae</taxon>
        <taxon>Streptomyces</taxon>
    </lineage>
</organism>
<dbReference type="SFLD" id="SFLDG01020">
    <property type="entry name" value="Terpene_Cyclase_Like_2"/>
    <property type="match status" value="1"/>
</dbReference>
<evidence type="ECO:0000313" key="5">
    <source>
        <dbReference type="Proteomes" id="UP000621266"/>
    </source>
</evidence>
<proteinExistence type="inferred from homology"/>
<dbReference type="SUPFAM" id="SSF48576">
    <property type="entry name" value="Terpenoid synthases"/>
    <property type="match status" value="1"/>
</dbReference>
<dbReference type="RefSeq" id="WP_156207984.1">
    <property type="nucleotide sequence ID" value="NZ_WHPN01000431.1"/>
</dbReference>
<dbReference type="EC" id="4.2.3.-" evidence="2"/>
<keyword evidence="5" id="KW-1185">Reference proteome</keyword>
<dbReference type="InterPro" id="IPR008949">
    <property type="entry name" value="Isoprenoid_synthase_dom_sf"/>
</dbReference>
<dbReference type="Proteomes" id="UP000621266">
    <property type="component" value="Unassembled WGS sequence"/>
</dbReference>
<accession>A0ABQ7FBF7</accession>
<keyword evidence="2" id="KW-0460">Magnesium</keyword>
<dbReference type="PANTHER" id="PTHR35201">
    <property type="entry name" value="TERPENE SYNTHASE"/>
    <property type="match status" value="1"/>
</dbReference>
<evidence type="ECO:0000313" key="4">
    <source>
        <dbReference type="EMBL" id="KAF4405019.1"/>
    </source>
</evidence>
<gene>
    <name evidence="4" type="ORF">GCU69_32555</name>
</gene>
<comment type="caution">
    <text evidence="4">The sequence shown here is derived from an EMBL/GenBank/DDBJ whole genome shotgun (WGS) entry which is preliminary data.</text>
</comment>
<evidence type="ECO:0000256" key="1">
    <source>
        <dbReference type="ARBA" id="ARBA00023239"/>
    </source>
</evidence>
<feature type="region of interest" description="Disordered" evidence="3">
    <location>
        <begin position="316"/>
        <end position="354"/>
    </location>
</feature>
<keyword evidence="2" id="KW-0479">Metal-binding</keyword>
<reference evidence="4 5" key="1">
    <citation type="submission" date="2019-10" db="EMBL/GenBank/DDBJ databases">
        <title>Streptomyces tenebrisbrunneis sp.nov., an endogenous actinomycete isolated from of Lycium ruthenicum.</title>
        <authorList>
            <person name="Ma L."/>
        </authorList>
    </citation>
    <scope>NUCLEOTIDE SEQUENCE [LARGE SCALE GENOMIC DNA]</scope>
    <source>
        <strain evidence="4 5">TRM 66187</strain>
    </source>
</reference>
<dbReference type="SFLD" id="SFLDS00005">
    <property type="entry name" value="Isoprenoid_Synthase_Type_I"/>
    <property type="match status" value="1"/>
</dbReference>
<feature type="compositionally biased region" description="Gly residues" evidence="3">
    <location>
        <begin position="317"/>
        <end position="328"/>
    </location>
</feature>
<keyword evidence="1 2" id="KW-0456">Lyase</keyword>
<evidence type="ECO:0000256" key="2">
    <source>
        <dbReference type="RuleBase" id="RU366034"/>
    </source>
</evidence>
<dbReference type="InterPro" id="IPR034686">
    <property type="entry name" value="Terpene_cyclase-like_2"/>
</dbReference>
<dbReference type="Pfam" id="PF19086">
    <property type="entry name" value="Terpene_syn_C_2"/>
    <property type="match status" value="1"/>
</dbReference>
<evidence type="ECO:0000256" key="3">
    <source>
        <dbReference type="SAM" id="MobiDB-lite"/>
    </source>
</evidence>
<protein>
    <recommendedName>
        <fullName evidence="2">Terpene synthase</fullName>
        <ecNumber evidence="2">4.2.3.-</ecNumber>
    </recommendedName>
</protein>
<feature type="compositionally biased region" description="Basic and acidic residues" evidence="3">
    <location>
        <begin position="335"/>
        <end position="344"/>
    </location>
</feature>
<dbReference type="Gene3D" id="1.10.600.10">
    <property type="entry name" value="Farnesyl Diphosphate Synthase"/>
    <property type="match status" value="1"/>
</dbReference>